<name>A0A2S6F224_LEGPN</name>
<dbReference type="Proteomes" id="UP000239239">
    <property type="component" value="Unassembled WGS sequence"/>
</dbReference>
<dbReference type="SUPFAM" id="SSF53474">
    <property type="entry name" value="alpha/beta-Hydrolases"/>
    <property type="match status" value="1"/>
</dbReference>
<reference evidence="1 2" key="1">
    <citation type="submission" date="2018-02" db="EMBL/GenBank/DDBJ databases">
        <title>Draft genome sequences of four Legionella pneumophila clinical strains isolated in Ontario.</title>
        <authorList>
            <person name="Fortuna A."/>
            <person name="Ramnarine R."/>
            <person name="Li A."/>
            <person name="Frantz C."/>
            <person name="Mallo G."/>
        </authorList>
    </citation>
    <scope>NUCLEOTIDE SEQUENCE [LARGE SCALE GENOMIC DNA]</scope>
    <source>
        <strain evidence="1 2">LG61</strain>
    </source>
</reference>
<comment type="caution">
    <text evidence="1">The sequence shown here is derived from an EMBL/GenBank/DDBJ whole genome shotgun (WGS) entry which is preliminary data.</text>
</comment>
<dbReference type="Gene3D" id="3.40.50.1820">
    <property type="entry name" value="alpha/beta hydrolase"/>
    <property type="match status" value="1"/>
</dbReference>
<dbReference type="AlphaFoldDB" id="A0A2S6F224"/>
<accession>A0A2S6F224</accession>
<dbReference type="EMBL" id="PQWY01000010">
    <property type="protein sequence ID" value="PPK31490.1"/>
    <property type="molecule type" value="Genomic_DNA"/>
</dbReference>
<evidence type="ECO:0008006" key="3">
    <source>
        <dbReference type="Google" id="ProtNLM"/>
    </source>
</evidence>
<sequence>MKMELLRILSTLIVLLFSTLIHSHSDTNSNQGIAFVHGTRDHREDAYGGYWKIDFIQSISQTLAKPENHYVVHCDFSQYMWHEDAANCVANQLLEFINDKNVSSLTVYTHSDGANIMRWILSNPTYDGRYMTLKRKISQVIAIAPSSGGTPLADEVLNGGIFETSLAWLLGYLSDAVKQQRVGDMLIYNEELLLGSKGRPSLSIPFKVIVGTDVYASPFSTSSYCNGYMLNSGLKIAKLYLNQCADGFLDCESQAQAGEVWFYDIDKTDYNLPLSHNQSRHSCFGLDQILISALANEGVVK</sequence>
<gene>
    <name evidence="1" type="ORF">C3928_05495</name>
</gene>
<evidence type="ECO:0000313" key="2">
    <source>
        <dbReference type="Proteomes" id="UP000239239"/>
    </source>
</evidence>
<protein>
    <recommendedName>
        <fullName evidence="3">Lipase</fullName>
    </recommendedName>
</protein>
<dbReference type="InterPro" id="IPR029058">
    <property type="entry name" value="AB_hydrolase_fold"/>
</dbReference>
<evidence type="ECO:0000313" key="1">
    <source>
        <dbReference type="EMBL" id="PPK31490.1"/>
    </source>
</evidence>
<proteinExistence type="predicted"/>
<organism evidence="1 2">
    <name type="scientific">Legionella pneumophila</name>
    <dbReference type="NCBI Taxonomy" id="446"/>
    <lineage>
        <taxon>Bacteria</taxon>
        <taxon>Pseudomonadati</taxon>
        <taxon>Pseudomonadota</taxon>
        <taxon>Gammaproteobacteria</taxon>
        <taxon>Legionellales</taxon>
        <taxon>Legionellaceae</taxon>
        <taxon>Legionella</taxon>
    </lineage>
</organism>
<dbReference type="OrthoDB" id="5644163at2"/>